<organism evidence="1">
    <name type="scientific">bioreactor metagenome</name>
    <dbReference type="NCBI Taxonomy" id="1076179"/>
    <lineage>
        <taxon>unclassified sequences</taxon>
        <taxon>metagenomes</taxon>
        <taxon>ecological metagenomes</taxon>
    </lineage>
</organism>
<accession>A0A644ZDZ0</accession>
<evidence type="ECO:0000313" key="1">
    <source>
        <dbReference type="EMBL" id="MPM36923.1"/>
    </source>
</evidence>
<dbReference type="AlphaFoldDB" id="A0A644ZDZ0"/>
<proteinExistence type="predicted"/>
<reference evidence="1" key="1">
    <citation type="submission" date="2019-08" db="EMBL/GenBank/DDBJ databases">
        <authorList>
            <person name="Kucharzyk K."/>
            <person name="Murdoch R.W."/>
            <person name="Higgins S."/>
            <person name="Loffler F."/>
        </authorList>
    </citation>
    <scope>NUCLEOTIDE SEQUENCE</scope>
</reference>
<comment type="caution">
    <text evidence="1">The sequence shown here is derived from an EMBL/GenBank/DDBJ whole genome shotgun (WGS) entry which is preliminary data.</text>
</comment>
<protein>
    <submittedName>
        <fullName evidence="1">Uncharacterized protein</fullName>
    </submittedName>
</protein>
<sequence length="283" mass="32413">MKRAIVLIVMLLMISGLHAQKFVREVRNTFSSFGAKTTKVVIPSTSLADLMLRDAVRSGWRISPFEFCTMEEYQKLKNDTSYFFLMRVDGRLRRELEPKIEYLTLIQGGPEVKRGLYSSHNIITLPLQEAGDNNGANLHLLPVYIDVIQNHIYRVQKDVTIAFRGNAIFSDKIAEVTGKRLLFAMEFLNYSIPENEFKSLFMNKISLATADEVEDAIMDSSKETVVPVLIKPRGESNGSYCYKLIIGTDSHELLFFRRHRVSSRMPAGFTREDIRKISVPFQF</sequence>
<name>A0A644ZDZ0_9ZZZZ</name>
<gene>
    <name evidence="1" type="ORF">SDC9_83527</name>
</gene>
<dbReference type="EMBL" id="VSSQ01007771">
    <property type="protein sequence ID" value="MPM36923.1"/>
    <property type="molecule type" value="Genomic_DNA"/>
</dbReference>